<dbReference type="RefSeq" id="WP_233495081.1">
    <property type="nucleotide sequence ID" value="NZ_CYIG01000033.1"/>
</dbReference>
<name>A0A1I7JER8_9BURK</name>
<proteinExistence type="predicted"/>
<evidence type="ECO:0008006" key="3">
    <source>
        <dbReference type="Google" id="ProtNLM"/>
    </source>
</evidence>
<protein>
    <recommendedName>
        <fullName evidence="3">Addiction module killer protein</fullName>
    </recommendedName>
</protein>
<keyword evidence="2" id="KW-1185">Reference proteome</keyword>
<dbReference type="STRING" id="343013.SAMN04489707_102542"/>
<evidence type="ECO:0000313" key="2">
    <source>
        <dbReference type="Proteomes" id="UP000183656"/>
    </source>
</evidence>
<accession>A0A1I7JER8</accession>
<gene>
    <name evidence="1" type="ORF">SAMN04489707_102542</name>
</gene>
<dbReference type="EMBL" id="FPBX01000025">
    <property type="protein sequence ID" value="SFU83655.1"/>
    <property type="molecule type" value="Genomic_DNA"/>
</dbReference>
<evidence type="ECO:0000313" key="1">
    <source>
        <dbReference type="EMBL" id="SFU83655.1"/>
    </source>
</evidence>
<dbReference type="AlphaFoldDB" id="A0A1I7JER8"/>
<sequence>MSYQIKELLLDDGDSPFAEWFGSLEAVAAAKVRVAVNRMEQGNLSNVEWFRSIGEYKIDWARGCESTWPRTD</sequence>
<organism evidence="1 2">
    <name type="scientific">Paenacidovorax caeni</name>
    <dbReference type="NCBI Taxonomy" id="343013"/>
    <lineage>
        <taxon>Bacteria</taxon>
        <taxon>Pseudomonadati</taxon>
        <taxon>Pseudomonadota</taxon>
        <taxon>Betaproteobacteria</taxon>
        <taxon>Burkholderiales</taxon>
        <taxon>Comamonadaceae</taxon>
        <taxon>Paenacidovorax</taxon>
    </lineage>
</organism>
<dbReference type="Proteomes" id="UP000183656">
    <property type="component" value="Unassembled WGS sequence"/>
</dbReference>
<reference evidence="1 2" key="1">
    <citation type="submission" date="2016-10" db="EMBL/GenBank/DDBJ databases">
        <authorList>
            <person name="de Groot N.N."/>
        </authorList>
    </citation>
    <scope>NUCLEOTIDE SEQUENCE [LARGE SCALE GENOMIC DNA]</scope>
    <source>
        <strain evidence="1 2">R-24608</strain>
    </source>
</reference>